<dbReference type="AlphaFoldDB" id="J3N8E9"/>
<evidence type="ECO:0000313" key="1">
    <source>
        <dbReference type="EnsemblPlants" id="OB11G20850.1"/>
    </source>
</evidence>
<dbReference type="Gramene" id="OB11G20850.1">
    <property type="protein sequence ID" value="OB11G20850.1"/>
    <property type="gene ID" value="OB11G20850"/>
</dbReference>
<dbReference type="Proteomes" id="UP000006038">
    <property type="component" value="Chromosome 11"/>
</dbReference>
<dbReference type="HOGENOM" id="CLU_2472639_0_0_1"/>
<dbReference type="EnsemblPlants" id="OB11G20850.1">
    <property type="protein sequence ID" value="OB11G20850.1"/>
    <property type="gene ID" value="OB11G20850"/>
</dbReference>
<organism evidence="1">
    <name type="scientific">Oryza brachyantha</name>
    <name type="common">malo sina</name>
    <dbReference type="NCBI Taxonomy" id="4533"/>
    <lineage>
        <taxon>Eukaryota</taxon>
        <taxon>Viridiplantae</taxon>
        <taxon>Streptophyta</taxon>
        <taxon>Embryophyta</taxon>
        <taxon>Tracheophyta</taxon>
        <taxon>Spermatophyta</taxon>
        <taxon>Magnoliopsida</taxon>
        <taxon>Liliopsida</taxon>
        <taxon>Poales</taxon>
        <taxon>Poaceae</taxon>
        <taxon>BOP clade</taxon>
        <taxon>Oryzoideae</taxon>
        <taxon>Oryzeae</taxon>
        <taxon>Oryzinae</taxon>
        <taxon>Oryza</taxon>
    </lineage>
</organism>
<protein>
    <submittedName>
        <fullName evidence="1">Uncharacterized protein</fullName>
    </submittedName>
</protein>
<name>J3N8E9_ORYBR</name>
<sequence length="88" mass="10518">MTNRRSYTTCCLQKELHNVANCMIPIELEYSNTQQSIYSKFSGFSCMELTSSVQLYRCHSFFFFNFILHDMIKRKANFVIWFASERYA</sequence>
<proteinExistence type="predicted"/>
<evidence type="ECO:0000313" key="2">
    <source>
        <dbReference type="Proteomes" id="UP000006038"/>
    </source>
</evidence>
<accession>J3N8E9</accession>
<reference evidence="1" key="1">
    <citation type="journal article" date="2013" name="Nat. Commun.">
        <title>Whole-genome sequencing of Oryza brachyantha reveals mechanisms underlying Oryza genome evolution.</title>
        <authorList>
            <person name="Chen J."/>
            <person name="Huang Q."/>
            <person name="Gao D."/>
            <person name="Wang J."/>
            <person name="Lang Y."/>
            <person name="Liu T."/>
            <person name="Li B."/>
            <person name="Bai Z."/>
            <person name="Luis Goicoechea J."/>
            <person name="Liang C."/>
            <person name="Chen C."/>
            <person name="Zhang W."/>
            <person name="Sun S."/>
            <person name="Liao Y."/>
            <person name="Zhang X."/>
            <person name="Yang L."/>
            <person name="Song C."/>
            <person name="Wang M."/>
            <person name="Shi J."/>
            <person name="Liu G."/>
            <person name="Liu J."/>
            <person name="Zhou H."/>
            <person name="Zhou W."/>
            <person name="Yu Q."/>
            <person name="An N."/>
            <person name="Chen Y."/>
            <person name="Cai Q."/>
            <person name="Wang B."/>
            <person name="Liu B."/>
            <person name="Min J."/>
            <person name="Huang Y."/>
            <person name="Wu H."/>
            <person name="Li Z."/>
            <person name="Zhang Y."/>
            <person name="Yin Y."/>
            <person name="Song W."/>
            <person name="Jiang J."/>
            <person name="Jackson S.A."/>
            <person name="Wing R.A."/>
            <person name="Wang J."/>
            <person name="Chen M."/>
        </authorList>
    </citation>
    <scope>NUCLEOTIDE SEQUENCE [LARGE SCALE GENOMIC DNA]</scope>
    <source>
        <strain evidence="1">cv. IRGC 101232</strain>
    </source>
</reference>
<keyword evidence="2" id="KW-1185">Reference proteome</keyword>
<reference evidence="1" key="2">
    <citation type="submission" date="2013-04" db="UniProtKB">
        <authorList>
            <consortium name="EnsemblPlants"/>
        </authorList>
    </citation>
    <scope>IDENTIFICATION</scope>
</reference>